<evidence type="ECO:0008006" key="2">
    <source>
        <dbReference type="Google" id="ProtNLM"/>
    </source>
</evidence>
<reference evidence="1" key="1">
    <citation type="submission" date="2015-10" db="EMBL/GenBank/DDBJ databases">
        <authorList>
            <person name="Gilbert D.G."/>
        </authorList>
    </citation>
    <scope>NUCLEOTIDE SEQUENCE</scope>
</reference>
<dbReference type="AlphaFoldDB" id="A0A160VG82"/>
<dbReference type="EMBL" id="FAXC01000290">
    <property type="protein sequence ID" value="CUV09706.1"/>
    <property type="molecule type" value="Genomic_DNA"/>
</dbReference>
<organism evidence="1">
    <name type="scientific">hydrothermal vent metagenome</name>
    <dbReference type="NCBI Taxonomy" id="652676"/>
    <lineage>
        <taxon>unclassified sequences</taxon>
        <taxon>metagenomes</taxon>
        <taxon>ecological metagenomes</taxon>
    </lineage>
</organism>
<sequence>MLKKNLLVFPLLIALSTNVTGQAYKAYGGYMVGLWSVNWTSLNLQSKPEYGMGKFEKAIFLNGGGGAVNVYDRIYIGGAGFTGNVQINGADTTNSTVNRTLSLSSTMVGPYLESNYRPYGNLELNLGVGMYFGETSLNVIKDSGTKSWSNIWNSFGDGGSDPSYVTNKISTTITVVNPYLSLRYPLTPWFGFDLSLGYFLTFYDPNGWEANKSPVADKQEVGLSNTFFKISFIFGG</sequence>
<gene>
    <name evidence="1" type="ORF">MGWOODY_Mmi2365</name>
</gene>
<name>A0A160VG82_9ZZZZ</name>
<accession>A0A160VG82</accession>
<protein>
    <recommendedName>
        <fullName evidence="2">Outer membrane protein beta-barrel domain-containing protein</fullName>
    </recommendedName>
</protein>
<proteinExistence type="predicted"/>
<evidence type="ECO:0000313" key="1">
    <source>
        <dbReference type="EMBL" id="CUV09706.1"/>
    </source>
</evidence>